<dbReference type="SUPFAM" id="SSF144083">
    <property type="entry name" value="Magnesium transport protein CorA, transmembrane region"/>
    <property type="match status" value="1"/>
</dbReference>
<protein>
    <submittedName>
        <fullName evidence="9">Magnesium and cobalt transport protein CorA</fullName>
    </submittedName>
</protein>
<evidence type="ECO:0000256" key="5">
    <source>
        <dbReference type="ARBA" id="ARBA00022692"/>
    </source>
</evidence>
<keyword evidence="5 8" id="KW-0812">Transmembrane</keyword>
<evidence type="ECO:0000256" key="2">
    <source>
        <dbReference type="ARBA" id="ARBA00009765"/>
    </source>
</evidence>
<evidence type="ECO:0000256" key="6">
    <source>
        <dbReference type="ARBA" id="ARBA00022989"/>
    </source>
</evidence>
<sequence>MALVDNAVYVQGRRTSNPRSLDETFEVMRERGGMAWIGLYRPDNEELQSVAGEFGLHYLAVEDALSGHQRSKLERYGDTLFVVLRPARYLDDAEKVELGELHIFVGPDFVVTVRHAESPDLGRVRRRMEADPALMTMGPQAVLYAILDEVVDQYGPVMAGLENDIDEIEDGIFGGDSDVSPRIYELLRVVIEVQRATHPMVGMLEAMQRGSDKYGLDVELQRRLRDVQDHVIRIAERSDSFRALLQNALAVQTTLVGQRQNDEMKRLTEASLAQNEEVKKISSWAAIIFAPTLVGTVYGMNFEHIPELSWPWGYPFALSLMLAMGAGLYLIFKWKKWL</sequence>
<dbReference type="InterPro" id="IPR045863">
    <property type="entry name" value="CorA_TM1_TM2"/>
</dbReference>
<evidence type="ECO:0000313" key="9">
    <source>
        <dbReference type="EMBL" id="NKX49156.1"/>
    </source>
</evidence>
<keyword evidence="7 8" id="KW-0472">Membrane</keyword>
<dbReference type="Pfam" id="PF01544">
    <property type="entry name" value="CorA"/>
    <property type="match status" value="1"/>
</dbReference>
<dbReference type="PANTHER" id="PTHR46494">
    <property type="entry name" value="CORA FAMILY METAL ION TRANSPORTER (EUROFUNG)"/>
    <property type="match status" value="1"/>
</dbReference>
<proteinExistence type="inferred from homology"/>
<comment type="caution">
    <text evidence="9">The sequence shown here is derived from an EMBL/GenBank/DDBJ whole genome shotgun (WGS) entry which is preliminary data.</text>
</comment>
<dbReference type="InterPro" id="IPR045861">
    <property type="entry name" value="CorA_cytoplasmic_dom"/>
</dbReference>
<evidence type="ECO:0000256" key="1">
    <source>
        <dbReference type="ARBA" id="ARBA00004651"/>
    </source>
</evidence>
<dbReference type="Gene3D" id="1.20.58.340">
    <property type="entry name" value="Magnesium transport protein CorA, transmembrane region"/>
    <property type="match status" value="2"/>
</dbReference>
<name>A0ABX1JJ14_9MICC</name>
<organism evidence="9 10">
    <name type="scientific">Arthrobacter deserti</name>
    <dbReference type="NCBI Taxonomy" id="1742687"/>
    <lineage>
        <taxon>Bacteria</taxon>
        <taxon>Bacillati</taxon>
        <taxon>Actinomycetota</taxon>
        <taxon>Actinomycetes</taxon>
        <taxon>Micrococcales</taxon>
        <taxon>Micrococcaceae</taxon>
        <taxon>Arthrobacter</taxon>
    </lineage>
</organism>
<keyword evidence="3" id="KW-0813">Transport</keyword>
<reference evidence="9 10" key="1">
    <citation type="submission" date="2020-04" db="EMBL/GenBank/DDBJ databases">
        <authorList>
            <person name="Liu S."/>
        </authorList>
    </citation>
    <scope>NUCLEOTIDE SEQUENCE [LARGE SCALE GENOMIC DNA]</scope>
    <source>
        <strain evidence="9 10">CGMCC 1.15091</strain>
    </source>
</reference>
<keyword evidence="4" id="KW-1003">Cell membrane</keyword>
<dbReference type="CDD" id="cd12830">
    <property type="entry name" value="MtCorA-like"/>
    <property type="match status" value="1"/>
</dbReference>
<comment type="subcellular location">
    <subcellularLocation>
        <location evidence="1">Cell membrane</location>
        <topology evidence="1">Multi-pass membrane protein</topology>
    </subcellularLocation>
</comment>
<keyword evidence="10" id="KW-1185">Reference proteome</keyword>
<evidence type="ECO:0000256" key="3">
    <source>
        <dbReference type="ARBA" id="ARBA00022448"/>
    </source>
</evidence>
<dbReference type="EMBL" id="JAAZSR010000005">
    <property type="protein sequence ID" value="NKX49156.1"/>
    <property type="molecule type" value="Genomic_DNA"/>
</dbReference>
<keyword evidence="6 8" id="KW-1133">Transmembrane helix</keyword>
<evidence type="ECO:0000313" key="10">
    <source>
        <dbReference type="Proteomes" id="UP000523795"/>
    </source>
</evidence>
<feature type="transmembrane region" description="Helical" evidence="8">
    <location>
        <begin position="281"/>
        <end position="300"/>
    </location>
</feature>
<dbReference type="Gene3D" id="3.30.460.20">
    <property type="entry name" value="CorA soluble domain-like"/>
    <property type="match status" value="1"/>
</dbReference>
<dbReference type="SUPFAM" id="SSF143865">
    <property type="entry name" value="CorA soluble domain-like"/>
    <property type="match status" value="1"/>
</dbReference>
<dbReference type="Proteomes" id="UP000523795">
    <property type="component" value="Unassembled WGS sequence"/>
</dbReference>
<evidence type="ECO:0000256" key="4">
    <source>
        <dbReference type="ARBA" id="ARBA00022475"/>
    </source>
</evidence>
<evidence type="ECO:0000256" key="7">
    <source>
        <dbReference type="ARBA" id="ARBA00023136"/>
    </source>
</evidence>
<dbReference type="InterPro" id="IPR002523">
    <property type="entry name" value="MgTranspt_CorA/ZnTranspt_ZntB"/>
</dbReference>
<dbReference type="PANTHER" id="PTHR46494:SF1">
    <property type="entry name" value="CORA FAMILY METAL ION TRANSPORTER (EUROFUNG)"/>
    <property type="match status" value="1"/>
</dbReference>
<evidence type="ECO:0000256" key="8">
    <source>
        <dbReference type="SAM" id="Phobius"/>
    </source>
</evidence>
<gene>
    <name evidence="9" type="ORF">HER39_00860</name>
</gene>
<accession>A0ABX1JJ14</accession>
<feature type="transmembrane region" description="Helical" evidence="8">
    <location>
        <begin position="312"/>
        <end position="332"/>
    </location>
</feature>
<comment type="similarity">
    <text evidence="2">Belongs to the CorA metal ion transporter (MIT) (TC 1.A.35) family.</text>
</comment>